<dbReference type="EMBL" id="MLHG01000026">
    <property type="protein sequence ID" value="OOF40166.1"/>
    <property type="molecule type" value="Genomic_DNA"/>
</dbReference>
<dbReference type="AlphaFoldDB" id="A0A1V3IHG6"/>
<gene>
    <name evidence="1" type="ORF">BKK47_04855</name>
</gene>
<dbReference type="InterPro" id="IPR032710">
    <property type="entry name" value="NTF2-like_dom_sf"/>
</dbReference>
<reference evidence="1 2" key="1">
    <citation type="submission" date="2016-10" db="EMBL/GenBank/DDBJ databases">
        <title>Rodentibacter gen. nov. and new species.</title>
        <authorList>
            <person name="Christensen H."/>
        </authorList>
    </citation>
    <scope>NUCLEOTIDE SEQUENCE [LARGE SCALE GENOMIC DNA]</scope>
    <source>
        <strain evidence="1 2">Ppn418</strain>
    </source>
</reference>
<dbReference type="Proteomes" id="UP000189426">
    <property type="component" value="Unassembled WGS sequence"/>
</dbReference>
<evidence type="ECO:0008006" key="3">
    <source>
        <dbReference type="Google" id="ProtNLM"/>
    </source>
</evidence>
<protein>
    <recommendedName>
        <fullName evidence="3">DUF4440 domain-containing protein</fullName>
    </recommendedName>
</protein>
<sequence length="162" mass="18983">MKLRHIFFSLLLSLTVSVIAIAPALYDLQDREVEQAELADLYSQLVTALENANYIELDKLLSDDFVLTVIRDSKRKRFTKTDWLNNLKDGTLYYDMLKAIKVLPIGKNRLTATYDLKASFLGEKIEAMKIKMYFRTKMQDGEHRIQRMWINWDKNAENSLSR</sequence>
<dbReference type="STRING" id="1908257.BKK47_04855"/>
<dbReference type="RefSeq" id="WP_077493791.1">
    <property type="nucleotide sequence ID" value="NZ_MLHG01000026.1"/>
</dbReference>
<name>A0A1V3IHG6_9PAST</name>
<accession>A0A1V3IHG6</accession>
<organism evidence="1 2">
    <name type="scientific">Rodentibacter mrazii</name>
    <dbReference type="NCBI Taxonomy" id="1908257"/>
    <lineage>
        <taxon>Bacteria</taxon>
        <taxon>Pseudomonadati</taxon>
        <taxon>Pseudomonadota</taxon>
        <taxon>Gammaproteobacteria</taxon>
        <taxon>Pasteurellales</taxon>
        <taxon>Pasteurellaceae</taxon>
        <taxon>Rodentibacter</taxon>
    </lineage>
</organism>
<dbReference type="Gene3D" id="3.10.450.50">
    <property type="match status" value="1"/>
</dbReference>
<comment type="caution">
    <text evidence="1">The sequence shown here is derived from an EMBL/GenBank/DDBJ whole genome shotgun (WGS) entry which is preliminary data.</text>
</comment>
<dbReference type="SUPFAM" id="SSF54427">
    <property type="entry name" value="NTF2-like"/>
    <property type="match status" value="1"/>
</dbReference>
<proteinExistence type="predicted"/>
<evidence type="ECO:0000313" key="2">
    <source>
        <dbReference type="Proteomes" id="UP000189426"/>
    </source>
</evidence>
<keyword evidence="2" id="KW-1185">Reference proteome</keyword>
<evidence type="ECO:0000313" key="1">
    <source>
        <dbReference type="EMBL" id="OOF40166.1"/>
    </source>
</evidence>